<dbReference type="InterPro" id="IPR036866">
    <property type="entry name" value="RibonucZ/Hydroxyglut_hydro"/>
</dbReference>
<dbReference type="SUPFAM" id="SSF56281">
    <property type="entry name" value="Metallo-hydrolase/oxidoreductase"/>
    <property type="match status" value="1"/>
</dbReference>
<reference evidence="2 3" key="1">
    <citation type="submission" date="2020-08" db="EMBL/GenBank/DDBJ databases">
        <title>Whole genome shotgun sequence of Actinoplanes ianthinogenes NBRC 13996.</title>
        <authorList>
            <person name="Komaki H."/>
            <person name="Tamura T."/>
        </authorList>
    </citation>
    <scope>NUCLEOTIDE SEQUENCE [LARGE SCALE GENOMIC DNA]</scope>
    <source>
        <strain evidence="2 3">NBRC 13996</strain>
    </source>
</reference>
<evidence type="ECO:0000259" key="1">
    <source>
        <dbReference type="SMART" id="SM00849"/>
    </source>
</evidence>
<sequence length="245" mass="25092">MRITVLGGCGAWPAPGGACSGFLVEHDGYRLLVDAGYATMPRLPTTDVDAVIVSHGHPDHCADLNPLLRARALRDEPAAALPVFAPAGALGAVLALDRPGMLDAALDLQEFAPGDGFEAGPFRVETALLPHWVPNAGLRLTAGAHVLAYTGDRGPSPEVARLARDADVLLAEASYLDEVPDDSRAFLGSATLAGREAALAGVGHLVLTHLWPGSSAAAALDAARSQFTGDVAVAESGLVSRLGSA</sequence>
<dbReference type="Proteomes" id="UP000676967">
    <property type="component" value="Chromosome"/>
</dbReference>
<dbReference type="CDD" id="cd07716">
    <property type="entry name" value="RNaseZ_short-form-like_MBL-fold"/>
    <property type="match status" value="1"/>
</dbReference>
<evidence type="ECO:0000313" key="3">
    <source>
        <dbReference type="Proteomes" id="UP000676967"/>
    </source>
</evidence>
<dbReference type="PANTHER" id="PTHR46018">
    <property type="entry name" value="ZINC PHOSPHODIESTERASE ELAC PROTEIN 1"/>
    <property type="match status" value="1"/>
</dbReference>
<gene>
    <name evidence="2" type="ORF">Aiant_02790</name>
</gene>
<dbReference type="Gene3D" id="3.60.15.10">
    <property type="entry name" value="Ribonuclease Z/Hydroxyacylglutathione hydrolase-like"/>
    <property type="match status" value="1"/>
</dbReference>
<dbReference type="SMART" id="SM00849">
    <property type="entry name" value="Lactamase_B"/>
    <property type="match status" value="1"/>
</dbReference>
<feature type="domain" description="Metallo-beta-lactamase" evidence="1">
    <location>
        <begin position="18"/>
        <end position="204"/>
    </location>
</feature>
<keyword evidence="3" id="KW-1185">Reference proteome</keyword>
<protein>
    <submittedName>
        <fullName evidence="2">MBL fold metallo-hydrolase</fullName>
    </submittedName>
</protein>
<evidence type="ECO:0000313" key="2">
    <source>
        <dbReference type="EMBL" id="BCJ39622.1"/>
    </source>
</evidence>
<organism evidence="2 3">
    <name type="scientific">Actinoplanes ianthinogenes</name>
    <dbReference type="NCBI Taxonomy" id="122358"/>
    <lineage>
        <taxon>Bacteria</taxon>
        <taxon>Bacillati</taxon>
        <taxon>Actinomycetota</taxon>
        <taxon>Actinomycetes</taxon>
        <taxon>Micromonosporales</taxon>
        <taxon>Micromonosporaceae</taxon>
        <taxon>Actinoplanes</taxon>
    </lineage>
</organism>
<dbReference type="PANTHER" id="PTHR46018:SF4">
    <property type="entry name" value="METALLO-HYDROLASE YHFI-RELATED"/>
    <property type="match status" value="1"/>
</dbReference>
<name>A0ABM7LK38_9ACTN</name>
<dbReference type="Pfam" id="PF12706">
    <property type="entry name" value="Lactamase_B_2"/>
    <property type="match status" value="1"/>
</dbReference>
<dbReference type="EMBL" id="AP023356">
    <property type="protein sequence ID" value="BCJ39622.1"/>
    <property type="molecule type" value="Genomic_DNA"/>
</dbReference>
<accession>A0ABM7LK38</accession>
<dbReference type="RefSeq" id="WP_189335680.1">
    <property type="nucleotide sequence ID" value="NZ_AP023356.1"/>
</dbReference>
<proteinExistence type="predicted"/>
<dbReference type="InterPro" id="IPR001279">
    <property type="entry name" value="Metallo-B-lactamas"/>
</dbReference>